<proteinExistence type="predicted"/>
<evidence type="ECO:0000256" key="5">
    <source>
        <dbReference type="ARBA" id="ARBA00022729"/>
    </source>
</evidence>
<comment type="subcellular location">
    <subcellularLocation>
        <location evidence="2">Cell membrane</location>
        <topology evidence="2">Lipid-anchor</topology>
        <topology evidence="2">GPI-anchor</topology>
    </subcellularLocation>
</comment>
<evidence type="ECO:0000256" key="2">
    <source>
        <dbReference type="ARBA" id="ARBA00004609"/>
    </source>
</evidence>
<protein>
    <submittedName>
        <fullName evidence="10">WGS project CAEQ00000000 data, annotated contig 746</fullName>
    </submittedName>
</protein>
<evidence type="ECO:0000313" key="10">
    <source>
        <dbReference type="EMBL" id="CCD17032.1"/>
    </source>
</evidence>
<gene>
    <name evidence="10" type="ORF">TCIL3000_0_18910</name>
</gene>
<evidence type="ECO:0000313" key="11">
    <source>
        <dbReference type="Proteomes" id="UP000000702"/>
    </source>
</evidence>
<evidence type="ECO:0000256" key="8">
    <source>
        <dbReference type="ARBA" id="ARBA00023288"/>
    </source>
</evidence>
<evidence type="ECO:0000256" key="6">
    <source>
        <dbReference type="ARBA" id="ARBA00023136"/>
    </source>
</evidence>
<dbReference type="InterPro" id="IPR025932">
    <property type="entry name" value="Trypano_VSG_B_N_dom"/>
</dbReference>
<dbReference type="AlphaFoldDB" id="F9WI87"/>
<keyword evidence="4" id="KW-0336">GPI-anchor</keyword>
<dbReference type="GO" id="GO:0005886">
    <property type="term" value="C:plasma membrane"/>
    <property type="evidence" value="ECO:0007669"/>
    <property type="project" value="UniProtKB-SubCell"/>
</dbReference>
<dbReference type="Proteomes" id="UP000000702">
    <property type="component" value="Unassembled WGS sequence"/>
</dbReference>
<organism evidence="10 11">
    <name type="scientific">Trypanosoma congolense (strain IL3000)</name>
    <dbReference type="NCBI Taxonomy" id="1068625"/>
    <lineage>
        <taxon>Eukaryota</taxon>
        <taxon>Discoba</taxon>
        <taxon>Euglenozoa</taxon>
        <taxon>Kinetoplastea</taxon>
        <taxon>Metakinetoplastina</taxon>
        <taxon>Trypanosomatida</taxon>
        <taxon>Trypanosomatidae</taxon>
        <taxon>Trypanosoma</taxon>
        <taxon>Nannomonas</taxon>
    </lineage>
</organism>
<dbReference type="EMBL" id="CAEQ01002544">
    <property type="protein sequence ID" value="CCD17032.1"/>
    <property type="molecule type" value="Genomic_DNA"/>
</dbReference>
<keyword evidence="5" id="KW-0732">Signal</keyword>
<keyword evidence="11" id="KW-1185">Reference proteome</keyword>
<keyword evidence="6" id="KW-0472">Membrane</keyword>
<keyword evidence="8" id="KW-0449">Lipoprotein</keyword>
<dbReference type="VEuPathDB" id="TriTrypDB:TcIL3000_0_18910"/>
<comment type="function">
    <text evidence="1">VSG forms a coat on the surface of the parasite. The trypanosome evades the immune response of the host by expressing a series of antigenically distinct VSGs from an estimated 1000 VSG genes.</text>
</comment>
<keyword evidence="7" id="KW-0325">Glycoprotein</keyword>
<name>F9WI87_TRYCI</name>
<evidence type="ECO:0000259" key="9">
    <source>
        <dbReference type="Pfam" id="PF13206"/>
    </source>
</evidence>
<evidence type="ECO:0000256" key="4">
    <source>
        <dbReference type="ARBA" id="ARBA00022622"/>
    </source>
</evidence>
<dbReference type="Pfam" id="PF13206">
    <property type="entry name" value="VSG_B"/>
    <property type="match status" value="1"/>
</dbReference>
<keyword evidence="3" id="KW-1003">Cell membrane</keyword>
<evidence type="ECO:0000256" key="7">
    <source>
        <dbReference type="ARBA" id="ARBA00023180"/>
    </source>
</evidence>
<evidence type="ECO:0000256" key="1">
    <source>
        <dbReference type="ARBA" id="ARBA00002523"/>
    </source>
</evidence>
<evidence type="ECO:0000256" key="3">
    <source>
        <dbReference type="ARBA" id="ARBA00022475"/>
    </source>
</evidence>
<sequence>MWASIKKECENLLHQHPKSTKEGYEVLSDFFTHLKSGGVYRWGSRNVEGSNRKEGMLGTSGWKNGGYGSGPVCDGKKGSNGEHGGICVYYGPETQWEEDIDWLKKLKNALETVDDINNQTATIQRDIEKLQMLQHRAEEIYETAKVISKVQNPVGLTALPNANTKRLTAYNTAWRYHLLAPWVILIL</sequence>
<dbReference type="GO" id="GO:0098552">
    <property type="term" value="C:side of membrane"/>
    <property type="evidence" value="ECO:0007669"/>
    <property type="project" value="UniProtKB-KW"/>
</dbReference>
<comment type="caution">
    <text evidence="10">The sequence shown here is derived from an EMBL/GenBank/DDBJ whole genome shotgun (WGS) entry which is preliminary data.</text>
</comment>
<feature type="domain" description="Trypanosome variant surface glycoprotein B-type N-terminal" evidence="9">
    <location>
        <begin position="2"/>
        <end position="128"/>
    </location>
</feature>
<accession>F9WI87</accession>
<reference evidence="10" key="1">
    <citation type="journal article" date="2012" name="Proc. Natl. Acad. Sci. U.S.A.">
        <title>Antigenic diversity is generated by distinct evolutionary mechanisms in African trypanosome species.</title>
        <authorList>
            <person name="Jackson A.P."/>
            <person name="Berry A."/>
            <person name="Aslett M."/>
            <person name="Allison H.C."/>
            <person name="Burton P."/>
            <person name="Vavrova-Anderson J."/>
            <person name="Brown R."/>
            <person name="Browne H."/>
            <person name="Corton N."/>
            <person name="Hauser H."/>
            <person name="Gamble J."/>
            <person name="Gilderthorp R."/>
            <person name="Marcello L."/>
            <person name="McQuillan J."/>
            <person name="Otto T.D."/>
            <person name="Quail M.A."/>
            <person name="Sanders M.J."/>
            <person name="van Tonder A."/>
            <person name="Ginger M.L."/>
            <person name="Field M.C."/>
            <person name="Barry J.D."/>
            <person name="Hertz-Fowler C."/>
            <person name="Berriman M."/>
        </authorList>
    </citation>
    <scope>NUCLEOTIDE SEQUENCE [LARGE SCALE GENOMIC DNA]</scope>
    <source>
        <strain evidence="10">IL3000</strain>
    </source>
</reference>